<gene>
    <name evidence="1" type="ORF">WN48_08021</name>
</gene>
<organism evidence="1 2">
    <name type="scientific">Eufriesea mexicana</name>
    <dbReference type="NCBI Taxonomy" id="516756"/>
    <lineage>
        <taxon>Eukaryota</taxon>
        <taxon>Metazoa</taxon>
        <taxon>Ecdysozoa</taxon>
        <taxon>Arthropoda</taxon>
        <taxon>Hexapoda</taxon>
        <taxon>Insecta</taxon>
        <taxon>Pterygota</taxon>
        <taxon>Neoptera</taxon>
        <taxon>Endopterygota</taxon>
        <taxon>Hymenoptera</taxon>
        <taxon>Apocrita</taxon>
        <taxon>Aculeata</taxon>
        <taxon>Apoidea</taxon>
        <taxon>Anthophila</taxon>
        <taxon>Apidae</taxon>
        <taxon>Eufriesea</taxon>
    </lineage>
</organism>
<evidence type="ECO:0000313" key="1">
    <source>
        <dbReference type="EMBL" id="OAD59800.1"/>
    </source>
</evidence>
<dbReference type="AlphaFoldDB" id="A0A310SNT0"/>
<reference evidence="1 2" key="1">
    <citation type="submission" date="2015-07" db="EMBL/GenBank/DDBJ databases">
        <title>The genome of Eufriesea mexicana.</title>
        <authorList>
            <person name="Pan H."/>
            <person name="Kapheim K."/>
        </authorList>
    </citation>
    <scope>NUCLEOTIDE SEQUENCE [LARGE SCALE GENOMIC DNA]</scope>
    <source>
        <strain evidence="1">0111107269</strain>
        <tissue evidence="1">Whole body</tissue>
    </source>
</reference>
<proteinExistence type="predicted"/>
<dbReference type="Proteomes" id="UP000250275">
    <property type="component" value="Unassembled WGS sequence"/>
</dbReference>
<dbReference type="EMBL" id="KQ760559">
    <property type="protein sequence ID" value="OAD59800.1"/>
    <property type="molecule type" value="Genomic_DNA"/>
</dbReference>
<accession>A0A310SNT0</accession>
<name>A0A310SNT0_9HYME</name>
<sequence length="65" mass="7101">MIIKGMQNSYLEQAFNNLECHDPKQNNDAGGGEVLYLLAADIPNNVDDPSKDICECLHGLDAQVP</sequence>
<evidence type="ECO:0000313" key="2">
    <source>
        <dbReference type="Proteomes" id="UP000250275"/>
    </source>
</evidence>
<protein>
    <submittedName>
        <fullName evidence="1">Uncharacterized protein</fullName>
    </submittedName>
</protein>
<keyword evidence="2" id="KW-1185">Reference proteome</keyword>